<dbReference type="InterPro" id="IPR011990">
    <property type="entry name" value="TPR-like_helical_dom_sf"/>
</dbReference>
<accession>A0A1T5CBA9</accession>
<protein>
    <submittedName>
        <fullName evidence="2">Pilus assembly protein Flp/PilA</fullName>
    </submittedName>
</protein>
<dbReference type="RefSeq" id="WP_079683337.1">
    <property type="nucleotide sequence ID" value="NZ_FUYQ01000011.1"/>
</dbReference>
<feature type="chain" id="PRO_5013227877" evidence="1">
    <location>
        <begin position="20"/>
        <end position="242"/>
    </location>
</feature>
<dbReference type="Gene3D" id="1.25.40.10">
    <property type="entry name" value="Tetratricopeptide repeat domain"/>
    <property type="match status" value="1"/>
</dbReference>
<sequence length="242" mass="26837">MKKQILLMALSLCVSGVFAQDANKVKSEGDEALKAKNYTVAFTKYDQYLKTNNNQDSVTVFNCGLSGLNSKNYAGAVKYFDISIKNNYQLPMSYAGKAQALRNMGKTAEMLTTIEAGLKVVPGDNNLEKLYAIHYLKEGQKFQQAGDQAKAEEAYKSILSITDKKYKTDALYSLGVMMFNNGAKLMQKATPLATTDRAEYDKQKAVADEDFKKASEYLEQALQISPEREAAKKVLDQVKAVL</sequence>
<evidence type="ECO:0000313" key="3">
    <source>
        <dbReference type="Proteomes" id="UP000190852"/>
    </source>
</evidence>
<keyword evidence="3" id="KW-1185">Reference proteome</keyword>
<organism evidence="2 3">
    <name type="scientific">Parabacteroides chartae</name>
    <dbReference type="NCBI Taxonomy" id="1037355"/>
    <lineage>
        <taxon>Bacteria</taxon>
        <taxon>Pseudomonadati</taxon>
        <taxon>Bacteroidota</taxon>
        <taxon>Bacteroidia</taxon>
        <taxon>Bacteroidales</taxon>
        <taxon>Tannerellaceae</taxon>
        <taxon>Parabacteroides</taxon>
    </lineage>
</organism>
<dbReference type="Proteomes" id="UP000190852">
    <property type="component" value="Unassembled WGS sequence"/>
</dbReference>
<evidence type="ECO:0000256" key="1">
    <source>
        <dbReference type="SAM" id="SignalP"/>
    </source>
</evidence>
<dbReference type="AlphaFoldDB" id="A0A1T5CBA9"/>
<proteinExistence type="predicted"/>
<name>A0A1T5CBA9_9BACT</name>
<gene>
    <name evidence="2" type="ORF">SAMN05660349_01805</name>
</gene>
<keyword evidence="1" id="KW-0732">Signal</keyword>
<feature type="signal peptide" evidence="1">
    <location>
        <begin position="1"/>
        <end position="19"/>
    </location>
</feature>
<reference evidence="3" key="1">
    <citation type="submission" date="2017-02" db="EMBL/GenBank/DDBJ databases">
        <authorList>
            <person name="Varghese N."/>
            <person name="Submissions S."/>
        </authorList>
    </citation>
    <scope>NUCLEOTIDE SEQUENCE [LARGE SCALE GENOMIC DNA]</scope>
    <source>
        <strain evidence="3">DSM 24967</strain>
    </source>
</reference>
<evidence type="ECO:0000313" key="2">
    <source>
        <dbReference type="EMBL" id="SKB56699.1"/>
    </source>
</evidence>
<dbReference type="EMBL" id="FUYQ01000011">
    <property type="protein sequence ID" value="SKB56699.1"/>
    <property type="molecule type" value="Genomic_DNA"/>
</dbReference>
<dbReference type="SUPFAM" id="SSF48452">
    <property type="entry name" value="TPR-like"/>
    <property type="match status" value="1"/>
</dbReference>